<dbReference type="InterPro" id="IPR020568">
    <property type="entry name" value="Ribosomal_Su5_D2-typ_SF"/>
</dbReference>
<keyword evidence="9" id="KW-1185">Reference proteome</keyword>
<dbReference type="InterPro" id="IPR050634">
    <property type="entry name" value="DNA_Topoisomerase_II"/>
</dbReference>
<dbReference type="AlphaFoldDB" id="A0A9D4UZJ7"/>
<dbReference type="Proteomes" id="UP000886520">
    <property type="component" value="Chromosome 8"/>
</dbReference>
<keyword evidence="4 6" id="KW-0238">DNA-binding</keyword>
<evidence type="ECO:0000256" key="2">
    <source>
        <dbReference type="ARBA" id="ARBA00001946"/>
    </source>
</evidence>
<keyword evidence="5 6" id="KW-0413">Isomerase</keyword>
<name>A0A9D4UZJ7_ADICA</name>
<dbReference type="InterPro" id="IPR001241">
    <property type="entry name" value="Topo_IIA"/>
</dbReference>
<dbReference type="PRINTS" id="PR00418">
    <property type="entry name" value="TPI2FAMILY"/>
</dbReference>
<evidence type="ECO:0000256" key="5">
    <source>
        <dbReference type="ARBA" id="ARBA00023235"/>
    </source>
</evidence>
<comment type="function">
    <text evidence="6">Control of topological states of DNA by transient breakage and subsequent rejoining of DNA strands. Topoisomerase II makes double-strand breaks.</text>
</comment>
<dbReference type="InterPro" id="IPR013506">
    <property type="entry name" value="Topo_IIA_bsu_dom2"/>
</dbReference>
<comment type="catalytic activity">
    <reaction evidence="1 6">
        <text>ATP-dependent breakage, passage and rejoining of double-stranded DNA.</text>
        <dbReference type="EC" id="5.6.2.2"/>
    </reaction>
</comment>
<dbReference type="EMBL" id="JABFUD020000008">
    <property type="protein sequence ID" value="KAI5076731.1"/>
    <property type="molecule type" value="Genomic_DNA"/>
</dbReference>
<dbReference type="InterPro" id="IPR036890">
    <property type="entry name" value="HATPase_C_sf"/>
</dbReference>
<evidence type="ECO:0000313" key="8">
    <source>
        <dbReference type="EMBL" id="KAI5076731.1"/>
    </source>
</evidence>
<dbReference type="GO" id="GO:0003677">
    <property type="term" value="F:DNA binding"/>
    <property type="evidence" value="ECO:0007669"/>
    <property type="project" value="UniProtKB-UniRule"/>
</dbReference>
<reference evidence="8" key="1">
    <citation type="submission" date="2021-01" db="EMBL/GenBank/DDBJ databases">
        <title>Adiantum capillus-veneris genome.</title>
        <authorList>
            <person name="Fang Y."/>
            <person name="Liao Q."/>
        </authorList>
    </citation>
    <scope>NUCLEOTIDE SEQUENCE</scope>
    <source>
        <strain evidence="8">H3</strain>
        <tissue evidence="8">Leaf</tissue>
    </source>
</reference>
<dbReference type="GO" id="GO:0006265">
    <property type="term" value="P:DNA topological change"/>
    <property type="evidence" value="ECO:0007669"/>
    <property type="project" value="UniProtKB-UniRule"/>
</dbReference>
<feature type="domain" description="DNA topoisomerase type IIA subunit B" evidence="7">
    <location>
        <begin position="125"/>
        <end position="211"/>
    </location>
</feature>
<keyword evidence="3 6" id="KW-0799">Topoisomerase</keyword>
<evidence type="ECO:0000256" key="3">
    <source>
        <dbReference type="ARBA" id="ARBA00023029"/>
    </source>
</evidence>
<evidence type="ECO:0000256" key="4">
    <source>
        <dbReference type="ARBA" id="ARBA00023125"/>
    </source>
</evidence>
<proteinExistence type="inferred from homology"/>
<evidence type="ECO:0000256" key="6">
    <source>
        <dbReference type="RuleBase" id="RU362094"/>
    </source>
</evidence>
<comment type="similarity">
    <text evidence="6">Belongs to the type II topoisomerase family.</text>
</comment>
<dbReference type="GO" id="GO:0005634">
    <property type="term" value="C:nucleus"/>
    <property type="evidence" value="ECO:0007669"/>
    <property type="project" value="TreeGrafter"/>
</dbReference>
<comment type="caution">
    <text evidence="8">The sequence shown here is derived from an EMBL/GenBank/DDBJ whole genome shotgun (WGS) entry which is preliminary data.</text>
</comment>
<keyword evidence="6" id="KW-0067">ATP-binding</keyword>
<dbReference type="Gene3D" id="3.30.565.10">
    <property type="entry name" value="Histidine kinase-like ATPase, C-terminal domain"/>
    <property type="match status" value="1"/>
</dbReference>
<evidence type="ECO:0000259" key="7">
    <source>
        <dbReference type="Pfam" id="PF00204"/>
    </source>
</evidence>
<organism evidence="8 9">
    <name type="scientific">Adiantum capillus-veneris</name>
    <name type="common">Maidenhair fern</name>
    <dbReference type="NCBI Taxonomy" id="13818"/>
    <lineage>
        <taxon>Eukaryota</taxon>
        <taxon>Viridiplantae</taxon>
        <taxon>Streptophyta</taxon>
        <taxon>Embryophyta</taxon>
        <taxon>Tracheophyta</taxon>
        <taxon>Polypodiopsida</taxon>
        <taxon>Polypodiidae</taxon>
        <taxon>Polypodiales</taxon>
        <taxon>Pteridineae</taxon>
        <taxon>Pteridaceae</taxon>
        <taxon>Vittarioideae</taxon>
        <taxon>Adiantum</taxon>
    </lineage>
</organism>
<dbReference type="PANTHER" id="PTHR10169">
    <property type="entry name" value="DNA TOPOISOMERASE/GYRASE"/>
    <property type="match status" value="1"/>
</dbReference>
<keyword evidence="6" id="KW-0547">Nucleotide-binding</keyword>
<dbReference type="EC" id="5.6.2.2" evidence="6"/>
<sequence>MAADVICYLPGLYKIFDEILVNAADNKQRDRTMDSLKVNIDVVQNTISVYNNGDGVPVEIREEGVYVPDLAKFGMTSLEDDVVGLMSKRALDLAGCLGKTVKVYYISKVLCLGTLLVHHLLASDILLASTFHCRIYERVNDRWEVCVSLSDGQFQQVSFVNSIATIRGGTHVHYVTEQKNKNAGVKAFQIENHMWVFVNALIDNPAFGSSTCQASPSSMVSHAKSFLFLSRFLKYFLPSFAVLVPRP</sequence>
<dbReference type="SUPFAM" id="SSF55874">
    <property type="entry name" value="ATPase domain of HSP90 chaperone/DNA topoisomerase II/histidine kinase"/>
    <property type="match status" value="1"/>
</dbReference>
<dbReference type="SUPFAM" id="SSF54211">
    <property type="entry name" value="Ribosomal protein S5 domain 2-like"/>
    <property type="match status" value="1"/>
</dbReference>
<dbReference type="GO" id="GO:0005524">
    <property type="term" value="F:ATP binding"/>
    <property type="evidence" value="ECO:0007669"/>
    <property type="project" value="UniProtKB-UniRule"/>
</dbReference>
<comment type="cofactor">
    <cofactor evidence="2">
        <name>Mg(2+)</name>
        <dbReference type="ChEBI" id="CHEBI:18420"/>
    </cofactor>
</comment>
<dbReference type="Gene3D" id="3.30.230.10">
    <property type="match status" value="1"/>
</dbReference>
<gene>
    <name evidence="8" type="ORF">GOP47_0008796</name>
</gene>
<evidence type="ECO:0000313" key="9">
    <source>
        <dbReference type="Proteomes" id="UP000886520"/>
    </source>
</evidence>
<dbReference type="Pfam" id="PF00204">
    <property type="entry name" value="DNA_gyraseB"/>
    <property type="match status" value="1"/>
</dbReference>
<dbReference type="GO" id="GO:0003918">
    <property type="term" value="F:DNA topoisomerase type II (double strand cut, ATP-hydrolyzing) activity"/>
    <property type="evidence" value="ECO:0007669"/>
    <property type="project" value="UniProtKB-UniRule"/>
</dbReference>
<dbReference type="PANTHER" id="PTHR10169:SF38">
    <property type="entry name" value="DNA TOPOISOMERASE 2"/>
    <property type="match status" value="1"/>
</dbReference>
<dbReference type="SMART" id="SM00433">
    <property type="entry name" value="TOP2c"/>
    <property type="match status" value="1"/>
</dbReference>
<evidence type="ECO:0000256" key="1">
    <source>
        <dbReference type="ARBA" id="ARBA00000185"/>
    </source>
</evidence>
<accession>A0A9D4UZJ7</accession>
<dbReference type="GO" id="GO:0000819">
    <property type="term" value="P:sister chromatid segregation"/>
    <property type="evidence" value="ECO:0007669"/>
    <property type="project" value="TreeGrafter"/>
</dbReference>
<protein>
    <recommendedName>
        <fullName evidence="6">DNA topoisomerase 2</fullName>
        <ecNumber evidence="6">5.6.2.2</ecNumber>
    </recommendedName>
</protein>
<dbReference type="OrthoDB" id="1713745at2759"/>
<dbReference type="InterPro" id="IPR014721">
    <property type="entry name" value="Ribsml_uS5_D2-typ_fold_subgr"/>
</dbReference>
<comment type="subunit">
    <text evidence="6">Homodimer.</text>
</comment>
<dbReference type="GO" id="GO:0000712">
    <property type="term" value="P:resolution of meiotic recombination intermediates"/>
    <property type="evidence" value="ECO:0007669"/>
    <property type="project" value="TreeGrafter"/>
</dbReference>